<accession>A0A4Z2G0F5</accession>
<dbReference type="AlphaFoldDB" id="A0A4Z2G0F5"/>
<name>A0A4Z2G0F5_9TELE</name>
<proteinExistence type="predicted"/>
<evidence type="ECO:0000313" key="2">
    <source>
        <dbReference type="EMBL" id="TNN46585.1"/>
    </source>
</evidence>
<feature type="region of interest" description="Disordered" evidence="1">
    <location>
        <begin position="1"/>
        <end position="20"/>
    </location>
</feature>
<evidence type="ECO:0000313" key="3">
    <source>
        <dbReference type="Proteomes" id="UP000314294"/>
    </source>
</evidence>
<reference evidence="2 3" key="1">
    <citation type="submission" date="2019-03" db="EMBL/GenBank/DDBJ databases">
        <title>First draft genome of Liparis tanakae, snailfish: a comprehensive survey of snailfish specific genes.</title>
        <authorList>
            <person name="Kim W."/>
            <person name="Song I."/>
            <person name="Jeong J.-H."/>
            <person name="Kim D."/>
            <person name="Kim S."/>
            <person name="Ryu S."/>
            <person name="Song J.Y."/>
            <person name="Lee S.K."/>
        </authorList>
    </citation>
    <scope>NUCLEOTIDE SEQUENCE [LARGE SCALE GENOMIC DNA]</scope>
    <source>
        <tissue evidence="2">Muscle</tissue>
    </source>
</reference>
<sequence>MARRTASCPTPPGGFARVAAGEKIKRRRGGLCPSDNRRESREGSIAFDLLRREDASYSRPAALHTESDERTACVWKKMAGLKLHIE</sequence>
<comment type="caution">
    <text evidence="2">The sequence shown here is derived from an EMBL/GenBank/DDBJ whole genome shotgun (WGS) entry which is preliminary data.</text>
</comment>
<organism evidence="2 3">
    <name type="scientific">Liparis tanakae</name>
    <name type="common">Tanaka's snailfish</name>
    <dbReference type="NCBI Taxonomy" id="230148"/>
    <lineage>
        <taxon>Eukaryota</taxon>
        <taxon>Metazoa</taxon>
        <taxon>Chordata</taxon>
        <taxon>Craniata</taxon>
        <taxon>Vertebrata</taxon>
        <taxon>Euteleostomi</taxon>
        <taxon>Actinopterygii</taxon>
        <taxon>Neopterygii</taxon>
        <taxon>Teleostei</taxon>
        <taxon>Neoteleostei</taxon>
        <taxon>Acanthomorphata</taxon>
        <taxon>Eupercaria</taxon>
        <taxon>Perciformes</taxon>
        <taxon>Cottioidei</taxon>
        <taxon>Cottales</taxon>
        <taxon>Liparidae</taxon>
        <taxon>Liparis</taxon>
    </lineage>
</organism>
<protein>
    <submittedName>
        <fullName evidence="2">Uncharacterized protein</fullName>
    </submittedName>
</protein>
<keyword evidence="3" id="KW-1185">Reference proteome</keyword>
<evidence type="ECO:0000256" key="1">
    <source>
        <dbReference type="SAM" id="MobiDB-lite"/>
    </source>
</evidence>
<gene>
    <name evidence="2" type="ORF">EYF80_043214</name>
</gene>
<dbReference type="Proteomes" id="UP000314294">
    <property type="component" value="Unassembled WGS sequence"/>
</dbReference>
<dbReference type="EMBL" id="SRLO01000782">
    <property type="protein sequence ID" value="TNN46585.1"/>
    <property type="molecule type" value="Genomic_DNA"/>
</dbReference>